<protein>
    <submittedName>
        <fullName evidence="2">Uncharacterized protein</fullName>
    </submittedName>
</protein>
<organism evidence="2 3">
    <name type="scientific">Hevea brasiliensis</name>
    <name type="common">Para rubber tree</name>
    <name type="synonym">Siphonia brasiliensis</name>
    <dbReference type="NCBI Taxonomy" id="3981"/>
    <lineage>
        <taxon>Eukaryota</taxon>
        <taxon>Viridiplantae</taxon>
        <taxon>Streptophyta</taxon>
        <taxon>Embryophyta</taxon>
        <taxon>Tracheophyta</taxon>
        <taxon>Spermatophyta</taxon>
        <taxon>Magnoliopsida</taxon>
        <taxon>eudicotyledons</taxon>
        <taxon>Gunneridae</taxon>
        <taxon>Pentapetalae</taxon>
        <taxon>rosids</taxon>
        <taxon>fabids</taxon>
        <taxon>Malpighiales</taxon>
        <taxon>Euphorbiaceae</taxon>
        <taxon>Crotonoideae</taxon>
        <taxon>Micrandreae</taxon>
        <taxon>Hevea</taxon>
    </lineage>
</organism>
<feature type="compositionally biased region" description="Basic and acidic residues" evidence="1">
    <location>
        <begin position="70"/>
        <end position="82"/>
    </location>
</feature>
<keyword evidence="3" id="KW-1185">Reference proteome</keyword>
<evidence type="ECO:0000256" key="1">
    <source>
        <dbReference type="SAM" id="MobiDB-lite"/>
    </source>
</evidence>
<feature type="compositionally biased region" description="Basic and acidic residues" evidence="1">
    <location>
        <begin position="128"/>
        <end position="152"/>
    </location>
</feature>
<evidence type="ECO:0000313" key="2">
    <source>
        <dbReference type="EMBL" id="KAF2297781.1"/>
    </source>
</evidence>
<proteinExistence type="predicted"/>
<name>A0A6A6L8N0_HEVBR</name>
<feature type="region of interest" description="Disordered" evidence="1">
    <location>
        <begin position="1"/>
        <end position="109"/>
    </location>
</feature>
<reference evidence="2 3" key="1">
    <citation type="journal article" date="2020" name="Mol. Plant">
        <title>The Chromosome-Based Rubber Tree Genome Provides New Insights into Spurge Genome Evolution and Rubber Biosynthesis.</title>
        <authorList>
            <person name="Liu J."/>
            <person name="Shi C."/>
            <person name="Shi C.C."/>
            <person name="Li W."/>
            <person name="Zhang Q.J."/>
            <person name="Zhang Y."/>
            <person name="Li K."/>
            <person name="Lu H.F."/>
            <person name="Shi C."/>
            <person name="Zhu S.T."/>
            <person name="Xiao Z.Y."/>
            <person name="Nan H."/>
            <person name="Yue Y."/>
            <person name="Zhu X.G."/>
            <person name="Wu Y."/>
            <person name="Hong X.N."/>
            <person name="Fan G.Y."/>
            <person name="Tong Y."/>
            <person name="Zhang D."/>
            <person name="Mao C.L."/>
            <person name="Liu Y.L."/>
            <person name="Hao S.J."/>
            <person name="Liu W.Q."/>
            <person name="Lv M.Q."/>
            <person name="Zhang H.B."/>
            <person name="Liu Y."/>
            <person name="Hu-Tang G.R."/>
            <person name="Wang J.P."/>
            <person name="Wang J.H."/>
            <person name="Sun Y.H."/>
            <person name="Ni S.B."/>
            <person name="Chen W.B."/>
            <person name="Zhang X.C."/>
            <person name="Jiao Y.N."/>
            <person name="Eichler E.E."/>
            <person name="Li G.H."/>
            <person name="Liu X."/>
            <person name="Gao L.Z."/>
        </authorList>
    </citation>
    <scope>NUCLEOTIDE SEQUENCE [LARGE SCALE GENOMIC DNA]</scope>
    <source>
        <strain evidence="3">cv. GT1</strain>
        <tissue evidence="2">Leaf</tissue>
    </source>
</reference>
<sequence length="220" mass="24007">MTLLRKPEPLTVDKKQESLDNAETKFNNDATGSGMWKEEDDNNYSGFELLEKHANTTSDGQQSSETEGDSVAKEQGLEDDSRLGMQPLERSNIGSSMAETATDVPSYGNSVDTTVKISVEATLQGKPKRLDQSVKEKSTSSREETAVLNPESHRNVDELLNLPRTSPLDDADWSRAEDLLRTGNRGEVELVSSSTRGFVVSFGSLIGFLPYCNLAANGNS</sequence>
<dbReference type="AlphaFoldDB" id="A0A6A6L8N0"/>
<dbReference type="PANTHER" id="PTHR47600">
    <property type="entry name" value="NUCLEIC ACID-BINDING, OB-FOLD-LIKE PROTEIN"/>
    <property type="match status" value="1"/>
</dbReference>
<feature type="compositionally biased region" description="Basic and acidic residues" evidence="1">
    <location>
        <begin position="1"/>
        <end position="18"/>
    </location>
</feature>
<gene>
    <name evidence="2" type="ORF">GH714_002788</name>
</gene>
<evidence type="ECO:0000313" key="3">
    <source>
        <dbReference type="Proteomes" id="UP000467840"/>
    </source>
</evidence>
<dbReference type="PANTHER" id="PTHR47600:SF1">
    <property type="entry name" value="NUCLEIC ACID-BINDING, OB-FOLD-LIKE PROTEIN"/>
    <property type="match status" value="1"/>
</dbReference>
<dbReference type="Proteomes" id="UP000467840">
    <property type="component" value="Chromosome 1"/>
</dbReference>
<feature type="compositionally biased region" description="Polar residues" evidence="1">
    <location>
        <begin position="55"/>
        <end position="65"/>
    </location>
</feature>
<feature type="region of interest" description="Disordered" evidence="1">
    <location>
        <begin position="123"/>
        <end position="152"/>
    </location>
</feature>
<feature type="compositionally biased region" description="Polar residues" evidence="1">
    <location>
        <begin position="19"/>
        <end position="31"/>
    </location>
</feature>
<dbReference type="EMBL" id="JAAGAX010000011">
    <property type="protein sequence ID" value="KAF2297781.1"/>
    <property type="molecule type" value="Genomic_DNA"/>
</dbReference>
<comment type="caution">
    <text evidence="2">The sequence shown here is derived from an EMBL/GenBank/DDBJ whole genome shotgun (WGS) entry which is preliminary data.</text>
</comment>
<accession>A0A6A6L8N0</accession>